<dbReference type="AlphaFoldDB" id="A0A1N7PVM2"/>
<dbReference type="EMBL" id="FTOT01000006">
    <property type="protein sequence ID" value="SIT14600.1"/>
    <property type="molecule type" value="Genomic_DNA"/>
</dbReference>
<name>A0A1N7PVM2_9RHOB</name>
<dbReference type="Gene3D" id="3.30.70.1060">
    <property type="entry name" value="Dimeric alpha+beta barrel"/>
    <property type="match status" value="1"/>
</dbReference>
<dbReference type="PANTHER" id="PTHR33606">
    <property type="entry name" value="PROTEIN YCII"/>
    <property type="match status" value="1"/>
</dbReference>
<dbReference type="SUPFAM" id="SSF54909">
    <property type="entry name" value="Dimeric alpha+beta barrel"/>
    <property type="match status" value="1"/>
</dbReference>
<accession>A0A1N7PVM2</accession>
<keyword evidence="4" id="KW-1185">Reference proteome</keyword>
<dbReference type="PANTHER" id="PTHR33606:SF3">
    <property type="entry name" value="PROTEIN YCII"/>
    <property type="match status" value="1"/>
</dbReference>
<gene>
    <name evidence="3" type="ORF">SAMN05421774_106175</name>
</gene>
<sequence>MLFALTCLDKPGALQIRLDNRAAHLDFLNASGKVVFAGPFIEADTPVGSLVVIEAADRTEAEAFATADPYAKAGLFHDVTIREWRKVIG</sequence>
<dbReference type="InterPro" id="IPR051807">
    <property type="entry name" value="Sec-metab_biosynth-assoc"/>
</dbReference>
<dbReference type="OrthoDB" id="2293521at2"/>
<comment type="similarity">
    <text evidence="1">Belongs to the YciI family.</text>
</comment>
<protein>
    <recommendedName>
        <fullName evidence="2">YCII-related domain-containing protein</fullName>
    </recommendedName>
</protein>
<dbReference type="STRING" id="1086013.SAMN05421774_106175"/>
<dbReference type="Proteomes" id="UP000186141">
    <property type="component" value="Unassembled WGS sequence"/>
</dbReference>
<reference evidence="3 4" key="1">
    <citation type="submission" date="2017-01" db="EMBL/GenBank/DDBJ databases">
        <authorList>
            <person name="Mah S.A."/>
            <person name="Swanson W.J."/>
            <person name="Moy G.W."/>
            <person name="Vacquier V.D."/>
        </authorList>
    </citation>
    <scope>NUCLEOTIDE SEQUENCE [LARGE SCALE GENOMIC DNA]</scope>
    <source>
        <strain evidence="3 4">DSM 26375</strain>
    </source>
</reference>
<feature type="domain" description="YCII-related" evidence="2">
    <location>
        <begin position="1"/>
        <end position="85"/>
    </location>
</feature>
<dbReference type="InterPro" id="IPR005545">
    <property type="entry name" value="YCII"/>
</dbReference>
<dbReference type="Pfam" id="PF03795">
    <property type="entry name" value="YCII"/>
    <property type="match status" value="1"/>
</dbReference>
<organism evidence="3 4">
    <name type="scientific">Gemmobacter megaterium</name>
    <dbReference type="NCBI Taxonomy" id="1086013"/>
    <lineage>
        <taxon>Bacteria</taxon>
        <taxon>Pseudomonadati</taxon>
        <taxon>Pseudomonadota</taxon>
        <taxon>Alphaproteobacteria</taxon>
        <taxon>Rhodobacterales</taxon>
        <taxon>Paracoccaceae</taxon>
        <taxon>Gemmobacter</taxon>
    </lineage>
</organism>
<dbReference type="InterPro" id="IPR011008">
    <property type="entry name" value="Dimeric_a/b-barrel"/>
</dbReference>
<evidence type="ECO:0000256" key="1">
    <source>
        <dbReference type="ARBA" id="ARBA00007689"/>
    </source>
</evidence>
<dbReference type="RefSeq" id="WP_076532724.1">
    <property type="nucleotide sequence ID" value="NZ_BMEH01000006.1"/>
</dbReference>
<proteinExistence type="inferred from homology"/>
<evidence type="ECO:0000313" key="3">
    <source>
        <dbReference type="EMBL" id="SIT14600.1"/>
    </source>
</evidence>
<evidence type="ECO:0000313" key="4">
    <source>
        <dbReference type="Proteomes" id="UP000186141"/>
    </source>
</evidence>
<evidence type="ECO:0000259" key="2">
    <source>
        <dbReference type="Pfam" id="PF03795"/>
    </source>
</evidence>